<dbReference type="EMBL" id="DAAUQX010000032">
    <property type="protein sequence ID" value="HAF2129266.1"/>
    <property type="molecule type" value="Genomic_DNA"/>
</dbReference>
<dbReference type="AlphaFoldDB" id="A0A743P7B4"/>
<name>A0A743P7B4_SALER</name>
<organism evidence="2">
    <name type="scientific">Salmonella enterica</name>
    <name type="common">Salmonella choleraesuis</name>
    <dbReference type="NCBI Taxonomy" id="28901"/>
    <lineage>
        <taxon>Bacteria</taxon>
        <taxon>Pseudomonadati</taxon>
        <taxon>Pseudomonadota</taxon>
        <taxon>Gammaproteobacteria</taxon>
        <taxon>Enterobacterales</taxon>
        <taxon>Enterobacteriaceae</taxon>
        <taxon>Salmonella</taxon>
    </lineage>
</organism>
<evidence type="ECO:0000256" key="1">
    <source>
        <dbReference type="SAM" id="MobiDB-lite"/>
    </source>
</evidence>
<sequence>MTHLRLKINHSSPLRKIISREVLTRLSGLAYRSGVAPHRATGFSSLIALAGSRLVSVKRYFYARYSTLSRIMAGCSGEALRPAGIQCTSLLTPLRLATTFSSVMARLHKTALEAANMANSPQSQIVYLPYVFAVDPESSQIQRWIQKTENQLLDRVKDALDEAGVAWIDIRTKERSKPADSDASHITPLGEVENADSVEGCDNAQ</sequence>
<comment type="caution">
    <text evidence="2">The sequence shown here is derived from an EMBL/GenBank/DDBJ whole genome shotgun (WGS) entry which is preliminary data.</text>
</comment>
<proteinExistence type="predicted"/>
<feature type="compositionally biased region" description="Basic and acidic residues" evidence="1">
    <location>
        <begin position="174"/>
        <end position="183"/>
    </location>
</feature>
<evidence type="ECO:0000313" key="2">
    <source>
        <dbReference type="EMBL" id="HAF2129266.1"/>
    </source>
</evidence>
<reference evidence="2" key="2">
    <citation type="submission" date="2020-02" db="EMBL/GenBank/DDBJ databases">
        <authorList>
            <consortium name="NCBI Pathogen Detection Project"/>
        </authorList>
    </citation>
    <scope>NUCLEOTIDE SEQUENCE</scope>
    <source>
        <strain evidence="2">MA.CK_00/00001968</strain>
    </source>
</reference>
<reference evidence="2" key="1">
    <citation type="journal article" date="2018" name="Genome Biol.">
        <title>SKESA: strategic k-mer extension for scrupulous assemblies.</title>
        <authorList>
            <person name="Souvorov A."/>
            <person name="Agarwala R."/>
            <person name="Lipman D.J."/>
        </authorList>
    </citation>
    <scope>NUCLEOTIDE SEQUENCE</scope>
    <source>
        <strain evidence="2">MA.CK_00/00001968</strain>
    </source>
</reference>
<feature type="region of interest" description="Disordered" evidence="1">
    <location>
        <begin position="174"/>
        <end position="205"/>
    </location>
</feature>
<gene>
    <name evidence="2" type="ORF">G9F27_003481</name>
</gene>
<protein>
    <submittedName>
        <fullName evidence="2">Uncharacterized protein</fullName>
    </submittedName>
</protein>
<accession>A0A743P7B4</accession>